<evidence type="ECO:0000313" key="2">
    <source>
        <dbReference type="EMBL" id="MSS38554.1"/>
    </source>
</evidence>
<evidence type="ECO:0000313" key="3">
    <source>
        <dbReference type="Proteomes" id="UP000429958"/>
    </source>
</evidence>
<dbReference type="AlphaFoldDB" id="A0A7X2NP98"/>
<name>A0A7X2NP98_9CLOT</name>
<organism evidence="2 3">
    <name type="scientific">Clostridium porci</name>
    <dbReference type="NCBI Taxonomy" id="2605778"/>
    <lineage>
        <taxon>Bacteria</taxon>
        <taxon>Bacillati</taxon>
        <taxon>Bacillota</taxon>
        <taxon>Clostridia</taxon>
        <taxon>Eubacteriales</taxon>
        <taxon>Clostridiaceae</taxon>
        <taxon>Clostridium</taxon>
    </lineage>
</organism>
<feature type="domain" description="Immunity protein Imm33" evidence="1">
    <location>
        <begin position="11"/>
        <end position="91"/>
    </location>
</feature>
<dbReference type="InterPro" id="IPR018689">
    <property type="entry name" value="Imm33_dom"/>
</dbReference>
<gene>
    <name evidence="2" type="ORF">FYJ39_19090</name>
</gene>
<evidence type="ECO:0000259" key="1">
    <source>
        <dbReference type="Pfam" id="PF09951"/>
    </source>
</evidence>
<dbReference type="EMBL" id="VUMD01000029">
    <property type="protein sequence ID" value="MSS38554.1"/>
    <property type="molecule type" value="Genomic_DNA"/>
</dbReference>
<sequence length="106" mass="12184">MKQSMNMGGSIVSKNILEKKGRIKWCFREESANAIDNGWRFLSEINTDDYLQDASNMVVCDWGTLFEIEPAIAPIFNMPIGTDLTLMYENQRKYFVFTETGEICVL</sequence>
<protein>
    <submittedName>
        <fullName evidence="2">DUF2185 domain-containing protein</fullName>
    </submittedName>
</protein>
<comment type="caution">
    <text evidence="2">The sequence shown here is derived from an EMBL/GenBank/DDBJ whole genome shotgun (WGS) entry which is preliminary data.</text>
</comment>
<reference evidence="2 3" key="1">
    <citation type="submission" date="2019-08" db="EMBL/GenBank/DDBJ databases">
        <title>In-depth cultivation of the pig gut microbiome towards novel bacterial diversity and tailored functional studies.</title>
        <authorList>
            <person name="Wylensek D."/>
            <person name="Hitch T.C.A."/>
            <person name="Clavel T."/>
        </authorList>
    </citation>
    <scope>NUCLEOTIDE SEQUENCE [LARGE SCALE GENOMIC DNA]</scope>
    <source>
        <strain evidence="2 3">WCA-389-WT-23D1</strain>
    </source>
</reference>
<dbReference type="Pfam" id="PF09951">
    <property type="entry name" value="Imm33"/>
    <property type="match status" value="1"/>
</dbReference>
<keyword evidence="3" id="KW-1185">Reference proteome</keyword>
<accession>A0A7X2NP98</accession>
<dbReference type="Proteomes" id="UP000429958">
    <property type="component" value="Unassembled WGS sequence"/>
</dbReference>
<dbReference type="RefSeq" id="WP_154473940.1">
    <property type="nucleotide sequence ID" value="NZ_VUMD01000029.1"/>
</dbReference>
<proteinExistence type="predicted"/>